<name>A0A5E6M8J0_9BACT</name>
<feature type="signal peptide" evidence="1">
    <location>
        <begin position="1"/>
        <end position="33"/>
    </location>
</feature>
<dbReference type="EMBL" id="CABFVA020000008">
    <property type="protein sequence ID" value="VVM04666.1"/>
    <property type="molecule type" value="Genomic_DNA"/>
</dbReference>
<dbReference type="Proteomes" id="UP000334923">
    <property type="component" value="Unassembled WGS sequence"/>
</dbReference>
<reference evidence="2 3" key="1">
    <citation type="submission" date="2019-09" db="EMBL/GenBank/DDBJ databases">
        <authorList>
            <person name="Cremers G."/>
        </authorList>
    </citation>
    <scope>NUCLEOTIDE SEQUENCE [LARGE SCALE GENOMIC DNA]</scope>
    <source>
        <strain evidence="2">4A</strain>
    </source>
</reference>
<keyword evidence="3" id="KW-1185">Reference proteome</keyword>
<organism evidence="2 3">
    <name type="scientific">Methylacidimicrobium tartarophylax</name>
    <dbReference type="NCBI Taxonomy" id="1041768"/>
    <lineage>
        <taxon>Bacteria</taxon>
        <taxon>Pseudomonadati</taxon>
        <taxon>Verrucomicrobiota</taxon>
        <taxon>Methylacidimicrobium</taxon>
    </lineage>
</organism>
<gene>
    <name evidence="2" type="ORF">MAMT_00218</name>
</gene>
<proteinExistence type="predicted"/>
<dbReference type="AlphaFoldDB" id="A0A5E6M8J0"/>
<keyword evidence="1" id="KW-0732">Signal</keyword>
<evidence type="ECO:0000313" key="3">
    <source>
        <dbReference type="Proteomes" id="UP000334923"/>
    </source>
</evidence>
<accession>A0A5E6M8J0</accession>
<feature type="chain" id="PRO_5023130623" evidence="1">
    <location>
        <begin position="34"/>
        <end position="202"/>
    </location>
</feature>
<evidence type="ECO:0000313" key="2">
    <source>
        <dbReference type="EMBL" id="VVM04666.1"/>
    </source>
</evidence>
<sequence length="202" mass="19647">MKKRAGMGLHFGGIGRAALLAAMVELGAATAGANGFLPVTHHVVAQSMTSTQSNVAGLVSFGGSTGATNVPVHHTGIANVGLGVNSPLLGLSTTTTGVHVPGLLGLSGSSASNSGPTLLNHGTLNLGLGLNLPLLGLPELNVTVHVPTVNHVVGGLLGDVEGVLANPLSLLSTLPSGLLGAVGGLLTGLSGYLSGVPTTLSL</sequence>
<evidence type="ECO:0000256" key="1">
    <source>
        <dbReference type="SAM" id="SignalP"/>
    </source>
</evidence>
<protein>
    <submittedName>
        <fullName evidence="2">Uncharacterized protein</fullName>
    </submittedName>
</protein>